<dbReference type="AlphaFoldDB" id="A0A150R1J2"/>
<protein>
    <submittedName>
        <fullName evidence="1">Uncharacterized protein</fullName>
    </submittedName>
</protein>
<dbReference type="Proteomes" id="UP000075260">
    <property type="component" value="Unassembled WGS sequence"/>
</dbReference>
<dbReference type="EMBL" id="JEMA01000154">
    <property type="protein sequence ID" value="KYF73991.1"/>
    <property type="molecule type" value="Genomic_DNA"/>
</dbReference>
<gene>
    <name evidence="1" type="ORF">BE15_35515</name>
</gene>
<evidence type="ECO:0000313" key="1">
    <source>
        <dbReference type="EMBL" id="KYF73991.1"/>
    </source>
</evidence>
<accession>A0A150R1J2</accession>
<dbReference type="OrthoDB" id="5512456at2"/>
<comment type="caution">
    <text evidence="1">The sequence shown here is derived from an EMBL/GenBank/DDBJ whole genome shotgun (WGS) entry which is preliminary data.</text>
</comment>
<reference evidence="1 2" key="1">
    <citation type="submission" date="2014-02" db="EMBL/GenBank/DDBJ databases">
        <title>The small core and large imbalanced accessory genome model reveals a collaborative survival strategy of Sorangium cellulosum strains in nature.</title>
        <authorList>
            <person name="Han K."/>
            <person name="Peng R."/>
            <person name="Blom J."/>
            <person name="Li Y.-Z."/>
        </authorList>
    </citation>
    <scope>NUCLEOTIDE SEQUENCE [LARGE SCALE GENOMIC DNA]</scope>
    <source>
        <strain evidence="1 2">So0008-312</strain>
    </source>
</reference>
<proteinExistence type="predicted"/>
<name>A0A150R1J2_SORCE</name>
<sequence>MRQIERNPYTAIYHDSIQQLVALKRSSLHYPSIEVLDQNFERLEQAIAVISRHRAVLLVDARDAPFRNDDLFDEPFARRHARLVQGFKKTAVILRSAVGVLQVGRITKRSLTPVSTFTRPEDALLHLGVQLDLKQLAGW</sequence>
<organism evidence="1 2">
    <name type="scientific">Sorangium cellulosum</name>
    <name type="common">Polyangium cellulosum</name>
    <dbReference type="NCBI Taxonomy" id="56"/>
    <lineage>
        <taxon>Bacteria</taxon>
        <taxon>Pseudomonadati</taxon>
        <taxon>Myxococcota</taxon>
        <taxon>Polyangia</taxon>
        <taxon>Polyangiales</taxon>
        <taxon>Polyangiaceae</taxon>
        <taxon>Sorangium</taxon>
    </lineage>
</organism>
<evidence type="ECO:0000313" key="2">
    <source>
        <dbReference type="Proteomes" id="UP000075260"/>
    </source>
</evidence>